<dbReference type="Gene3D" id="3.40.109.10">
    <property type="entry name" value="NADH Oxidase"/>
    <property type="match status" value="1"/>
</dbReference>
<dbReference type="InterPro" id="IPR050627">
    <property type="entry name" value="Nitroreductase/BluB"/>
</dbReference>
<dbReference type="EMBL" id="BOQP01000028">
    <property type="protein sequence ID" value="GIM76728.1"/>
    <property type="molecule type" value="Genomic_DNA"/>
</dbReference>
<dbReference type="Gene3D" id="3.40.109.30">
    <property type="entry name" value="putative nitroreductase (tm1586), domain 2"/>
    <property type="match status" value="1"/>
</dbReference>
<organism evidence="1 2">
    <name type="scientific">Winogradskya consettensis</name>
    <dbReference type="NCBI Taxonomy" id="113560"/>
    <lineage>
        <taxon>Bacteria</taxon>
        <taxon>Bacillati</taxon>
        <taxon>Actinomycetota</taxon>
        <taxon>Actinomycetes</taxon>
        <taxon>Micromonosporales</taxon>
        <taxon>Micromonosporaceae</taxon>
        <taxon>Winogradskya</taxon>
    </lineage>
</organism>
<dbReference type="PANTHER" id="PTHR23026:SF123">
    <property type="entry name" value="NAD(P)H NITROREDUCTASE RV3131-RELATED"/>
    <property type="match status" value="1"/>
</dbReference>
<dbReference type="Proteomes" id="UP000680865">
    <property type="component" value="Unassembled WGS sequence"/>
</dbReference>
<reference evidence="1" key="1">
    <citation type="submission" date="2021-03" db="EMBL/GenBank/DDBJ databases">
        <title>Whole genome shotgun sequence of Actinoplanes consettensis NBRC 14913.</title>
        <authorList>
            <person name="Komaki H."/>
            <person name="Tamura T."/>
        </authorList>
    </citation>
    <scope>NUCLEOTIDE SEQUENCE</scope>
    <source>
        <strain evidence="1">NBRC 14913</strain>
    </source>
</reference>
<dbReference type="InterPro" id="IPR000415">
    <property type="entry name" value="Nitroreductase-like"/>
</dbReference>
<dbReference type="SUPFAM" id="SSF55469">
    <property type="entry name" value="FMN-dependent nitroreductase-like"/>
    <property type="match status" value="2"/>
</dbReference>
<name>A0A919STL5_9ACTN</name>
<gene>
    <name evidence="1" type="ORF">Aco04nite_51800</name>
</gene>
<protein>
    <submittedName>
        <fullName evidence="1">Nitroreductase</fullName>
    </submittedName>
</protein>
<evidence type="ECO:0000313" key="1">
    <source>
        <dbReference type="EMBL" id="GIM76728.1"/>
    </source>
</evidence>
<dbReference type="AlphaFoldDB" id="A0A919STL5"/>
<dbReference type="GO" id="GO:0016491">
    <property type="term" value="F:oxidoreductase activity"/>
    <property type="evidence" value="ECO:0007669"/>
    <property type="project" value="InterPro"/>
</dbReference>
<dbReference type="NCBIfam" id="NF047509">
    <property type="entry name" value="Rv3131_FMN_oxido"/>
    <property type="match status" value="1"/>
</dbReference>
<accession>A0A919STL5</accession>
<evidence type="ECO:0000313" key="2">
    <source>
        <dbReference type="Proteomes" id="UP000680865"/>
    </source>
</evidence>
<proteinExistence type="predicted"/>
<dbReference type="RefSeq" id="WP_212999815.1">
    <property type="nucleotide sequence ID" value="NZ_BAAATW010000005.1"/>
</dbReference>
<sequence>MYGSVLTTPELVECVRTATLAPSLHNSQPWRFRLVGETVEVYVDRDRQLEVLDPDGRELLISVGAAIFTLRLALRSVGRVPELAILPDIDRPDLVAVVRPGPFAKPSAALSGLADAIAHRHTNRQPFQAKVVPADVIEELRAAADHEGAELTIAGPASRTIIAGLGREAERRLRSSDGYRAEMGRWTRPMARRRDGVPAAAFGPWDAMERLPMRDFGIVHPQLQRRGERFERHPTIAVLTTSGDEPASWVCAGQALQRVLLSATRRHLSTTPISQPVEIPSIREVLADRRSGRFAQMVVRLGYGPSAPTTPRRPVTEVLQQIAD</sequence>
<comment type="caution">
    <text evidence="1">The sequence shown here is derived from an EMBL/GenBank/DDBJ whole genome shotgun (WGS) entry which is preliminary data.</text>
</comment>
<keyword evidence="2" id="KW-1185">Reference proteome</keyword>
<dbReference type="PANTHER" id="PTHR23026">
    <property type="entry name" value="NADPH NITROREDUCTASE"/>
    <property type="match status" value="1"/>
</dbReference>